<organism evidence="1 2">
    <name type="scientific">Schistosoma mattheei</name>
    <dbReference type="NCBI Taxonomy" id="31246"/>
    <lineage>
        <taxon>Eukaryota</taxon>
        <taxon>Metazoa</taxon>
        <taxon>Spiralia</taxon>
        <taxon>Lophotrochozoa</taxon>
        <taxon>Platyhelminthes</taxon>
        <taxon>Trematoda</taxon>
        <taxon>Digenea</taxon>
        <taxon>Strigeidida</taxon>
        <taxon>Schistosomatoidea</taxon>
        <taxon>Schistosomatidae</taxon>
        <taxon>Schistosoma</taxon>
    </lineage>
</organism>
<proteinExistence type="predicted"/>
<reference evidence="1 2" key="1">
    <citation type="submission" date="2018-11" db="EMBL/GenBank/DDBJ databases">
        <authorList>
            <consortium name="Pathogen Informatics"/>
        </authorList>
    </citation>
    <scope>NUCLEOTIDE SEQUENCE [LARGE SCALE GENOMIC DNA]</scope>
    <source>
        <strain>Denwood</strain>
        <strain evidence="2">Zambia</strain>
    </source>
</reference>
<dbReference type="AlphaFoldDB" id="A0A3P8BMX7"/>
<gene>
    <name evidence="1" type="ORF">SMTD_LOCUS827</name>
</gene>
<accession>A0A3P8BMX7</accession>
<evidence type="ECO:0000313" key="2">
    <source>
        <dbReference type="Proteomes" id="UP000269396"/>
    </source>
</evidence>
<keyword evidence="2" id="KW-1185">Reference proteome</keyword>
<name>A0A3P8BMX7_9TREM</name>
<dbReference type="Proteomes" id="UP000269396">
    <property type="component" value="Unassembled WGS sequence"/>
</dbReference>
<sequence>MKLKKHRTMGRETAQNFNTAFLRDTGKLNKFKIVLSNRFQTFHDLLNVEGTTMESNWKGIKEAITSTCHEILGRNNHHHKETITVDTLDKIQERRNQKAVINTIRTRLVPLNPPNIEVAHTDHPINVGPPTSEEISVAIRQIKSCKVVGPDNIQAEAVKADVAVAAKILHTLFS</sequence>
<protein>
    <submittedName>
        <fullName evidence="1">Uncharacterized protein</fullName>
    </submittedName>
</protein>
<dbReference type="EMBL" id="UZAL01000821">
    <property type="protein sequence ID" value="VDO73342.1"/>
    <property type="molecule type" value="Genomic_DNA"/>
</dbReference>
<evidence type="ECO:0000313" key="1">
    <source>
        <dbReference type="EMBL" id="VDO73342.1"/>
    </source>
</evidence>